<name>A0A1K1NMS6_RUMFL</name>
<protein>
    <submittedName>
        <fullName evidence="2">Uncharacterized protein</fullName>
    </submittedName>
</protein>
<feature type="transmembrane region" description="Helical" evidence="1">
    <location>
        <begin position="7"/>
        <end position="28"/>
    </location>
</feature>
<keyword evidence="1" id="KW-1133">Transmembrane helix</keyword>
<gene>
    <name evidence="2" type="ORF">SAMN02910280_2092</name>
</gene>
<proteinExistence type="predicted"/>
<evidence type="ECO:0000313" key="2">
    <source>
        <dbReference type="EMBL" id="SFW36620.1"/>
    </source>
</evidence>
<accession>A0A1K1NMS6</accession>
<dbReference type="AlphaFoldDB" id="A0A1K1NMS6"/>
<evidence type="ECO:0000256" key="1">
    <source>
        <dbReference type="SAM" id="Phobius"/>
    </source>
</evidence>
<dbReference type="RefSeq" id="WP_164175091.1">
    <property type="nucleotide sequence ID" value="NZ_CACVNT010000064.1"/>
</dbReference>
<reference evidence="2 3" key="1">
    <citation type="submission" date="2016-11" db="EMBL/GenBank/DDBJ databases">
        <authorList>
            <person name="Jaros S."/>
            <person name="Januszkiewicz K."/>
            <person name="Wedrychowicz H."/>
        </authorList>
    </citation>
    <scope>NUCLEOTIDE SEQUENCE [LARGE SCALE GENOMIC DNA]</scope>
    <source>
        <strain evidence="2 3">YL228</strain>
    </source>
</reference>
<evidence type="ECO:0000313" key="3">
    <source>
        <dbReference type="Proteomes" id="UP000183461"/>
    </source>
</evidence>
<organism evidence="2 3">
    <name type="scientific">Ruminococcus flavefaciens</name>
    <dbReference type="NCBI Taxonomy" id="1265"/>
    <lineage>
        <taxon>Bacteria</taxon>
        <taxon>Bacillati</taxon>
        <taxon>Bacillota</taxon>
        <taxon>Clostridia</taxon>
        <taxon>Eubacteriales</taxon>
        <taxon>Oscillospiraceae</taxon>
        <taxon>Ruminococcus</taxon>
    </lineage>
</organism>
<keyword evidence="1" id="KW-0812">Transmembrane</keyword>
<dbReference type="Proteomes" id="UP000183461">
    <property type="component" value="Unassembled WGS sequence"/>
</dbReference>
<dbReference type="EMBL" id="FPIP01000005">
    <property type="protein sequence ID" value="SFW36620.1"/>
    <property type="molecule type" value="Genomic_DNA"/>
</dbReference>
<keyword evidence="1" id="KW-0472">Membrane</keyword>
<sequence length="52" mass="5686">MKINKTVKTIIIIAALAALAYFGLKWFAGFANDDLGDYDGGRGKYEDSIENS</sequence>